<reference evidence="1" key="1">
    <citation type="journal article" date="2023" name="G3 (Bethesda)">
        <title>Whole genome assemblies of Zophobas morio and Tenebrio molitor.</title>
        <authorList>
            <person name="Kaur S."/>
            <person name="Stinson S.A."/>
            <person name="diCenzo G.C."/>
        </authorList>
    </citation>
    <scope>NUCLEOTIDE SEQUENCE</scope>
    <source>
        <strain evidence="1">QUZm001</strain>
    </source>
</reference>
<accession>A0AA38IRF9</accession>
<name>A0AA38IRF9_9CUCU</name>
<evidence type="ECO:0000313" key="2">
    <source>
        <dbReference type="Proteomes" id="UP001168821"/>
    </source>
</evidence>
<comment type="caution">
    <text evidence="1">The sequence shown here is derived from an EMBL/GenBank/DDBJ whole genome shotgun (WGS) entry which is preliminary data.</text>
</comment>
<protein>
    <submittedName>
        <fullName evidence="1">Uncharacterized protein</fullName>
    </submittedName>
</protein>
<keyword evidence="2" id="KW-1185">Reference proteome</keyword>
<dbReference type="AlphaFoldDB" id="A0AA38IRF9"/>
<organism evidence="1 2">
    <name type="scientific">Zophobas morio</name>
    <dbReference type="NCBI Taxonomy" id="2755281"/>
    <lineage>
        <taxon>Eukaryota</taxon>
        <taxon>Metazoa</taxon>
        <taxon>Ecdysozoa</taxon>
        <taxon>Arthropoda</taxon>
        <taxon>Hexapoda</taxon>
        <taxon>Insecta</taxon>
        <taxon>Pterygota</taxon>
        <taxon>Neoptera</taxon>
        <taxon>Endopterygota</taxon>
        <taxon>Coleoptera</taxon>
        <taxon>Polyphaga</taxon>
        <taxon>Cucujiformia</taxon>
        <taxon>Tenebrionidae</taxon>
        <taxon>Zophobas</taxon>
    </lineage>
</organism>
<proteinExistence type="predicted"/>
<dbReference type="EMBL" id="JALNTZ010000002">
    <property type="protein sequence ID" value="KAJ3661787.1"/>
    <property type="molecule type" value="Genomic_DNA"/>
</dbReference>
<evidence type="ECO:0000313" key="1">
    <source>
        <dbReference type="EMBL" id="KAJ3661787.1"/>
    </source>
</evidence>
<gene>
    <name evidence="1" type="ORF">Zmor_006171</name>
</gene>
<dbReference type="Proteomes" id="UP001168821">
    <property type="component" value="Unassembled WGS sequence"/>
</dbReference>
<sequence length="125" mass="14373">MSLPILSNRPKKITDVLKKLTLKDAVTNLHLAWDSLEPKTNVGLIYFPNMITTQMMIYLPLNILKEQLQCNAVNQTVSEVKEFLNSINPEVQCTNNDIDQWNNDKLLEEDKTLAIQTKEVNMKKT</sequence>